<evidence type="ECO:0000256" key="1">
    <source>
        <dbReference type="ARBA" id="ARBA00004271"/>
    </source>
</evidence>
<dbReference type="GO" id="GO:0048046">
    <property type="term" value="C:apoplast"/>
    <property type="evidence" value="ECO:0007669"/>
    <property type="project" value="UniProtKB-SubCell"/>
</dbReference>
<evidence type="ECO:0000313" key="8">
    <source>
        <dbReference type="Proteomes" id="UP000008311"/>
    </source>
</evidence>
<name>B9S237_RICCO</name>
<reference evidence="8" key="1">
    <citation type="journal article" date="2010" name="Nat. Biotechnol.">
        <title>Draft genome sequence of the oilseed species Ricinus communis.</title>
        <authorList>
            <person name="Chan A.P."/>
            <person name="Crabtree J."/>
            <person name="Zhao Q."/>
            <person name="Lorenzi H."/>
            <person name="Orvis J."/>
            <person name="Puiu D."/>
            <person name="Melake-Berhan A."/>
            <person name="Jones K.M."/>
            <person name="Redman J."/>
            <person name="Chen G."/>
            <person name="Cahoon E.B."/>
            <person name="Gedil M."/>
            <person name="Stanke M."/>
            <person name="Haas B.J."/>
            <person name="Wortman J.R."/>
            <person name="Fraser-Liggett C.M."/>
            <person name="Ravel J."/>
            <person name="Rabinowicz P.D."/>
        </authorList>
    </citation>
    <scope>NUCLEOTIDE SEQUENCE [LARGE SCALE GENOMIC DNA]</scope>
    <source>
        <strain evidence="8">cv. Hale</strain>
    </source>
</reference>
<keyword evidence="3" id="KW-0964">Secreted</keyword>
<evidence type="ECO:0000256" key="6">
    <source>
        <dbReference type="SAM" id="SignalP"/>
    </source>
</evidence>
<dbReference type="eggNOG" id="ENOG502RKHQ">
    <property type="taxonomic scope" value="Eukaryota"/>
</dbReference>
<proteinExistence type="inferred from homology"/>
<feature type="chain" id="PRO_5002891512" evidence="6">
    <location>
        <begin position="26"/>
        <end position="301"/>
    </location>
</feature>
<keyword evidence="8" id="KW-1185">Reference proteome</keyword>
<dbReference type="InParanoid" id="B9S237"/>
<evidence type="ECO:0000256" key="3">
    <source>
        <dbReference type="ARBA" id="ARBA00022525"/>
    </source>
</evidence>
<dbReference type="OrthoDB" id="47374at2759"/>
<dbReference type="EMBL" id="EQ973846">
    <property type="protein sequence ID" value="EEF42380.1"/>
    <property type="molecule type" value="Genomic_DNA"/>
</dbReference>
<organism evidence="7 8">
    <name type="scientific">Ricinus communis</name>
    <name type="common">Castor bean</name>
    <dbReference type="NCBI Taxonomy" id="3988"/>
    <lineage>
        <taxon>Eukaryota</taxon>
        <taxon>Viridiplantae</taxon>
        <taxon>Streptophyta</taxon>
        <taxon>Embryophyta</taxon>
        <taxon>Tracheophyta</taxon>
        <taxon>Spermatophyta</taxon>
        <taxon>Magnoliopsida</taxon>
        <taxon>eudicotyledons</taxon>
        <taxon>Gunneridae</taxon>
        <taxon>Pentapetalae</taxon>
        <taxon>rosids</taxon>
        <taxon>fabids</taxon>
        <taxon>Malpighiales</taxon>
        <taxon>Euphorbiaceae</taxon>
        <taxon>Acalyphoideae</taxon>
        <taxon>Acalypheae</taxon>
        <taxon>Ricinus</taxon>
    </lineage>
</organism>
<dbReference type="FunCoup" id="B9S237">
    <property type="interactions" value="10"/>
</dbReference>
<evidence type="ECO:0000256" key="4">
    <source>
        <dbReference type="ARBA" id="ARBA00022729"/>
    </source>
</evidence>
<comment type="subcellular location">
    <subcellularLocation>
        <location evidence="1">Secreted</location>
        <location evidence="1">Extracellular space</location>
        <location evidence="1">Apoplast</location>
    </subcellularLocation>
</comment>
<keyword evidence="4 6" id="KW-0732">Signal</keyword>
<dbReference type="PANTHER" id="PTHR31279">
    <property type="entry name" value="PROTEIN EXORDIUM-LIKE 5"/>
    <property type="match status" value="1"/>
</dbReference>
<keyword evidence="2" id="KW-0052">Apoplast</keyword>
<feature type="signal peptide" evidence="6">
    <location>
        <begin position="1"/>
        <end position="25"/>
    </location>
</feature>
<evidence type="ECO:0000256" key="5">
    <source>
        <dbReference type="ARBA" id="ARBA00023591"/>
    </source>
</evidence>
<dbReference type="InterPro" id="IPR006766">
    <property type="entry name" value="EXORDIUM-like"/>
</dbReference>
<accession>B9S237</accession>
<dbReference type="AlphaFoldDB" id="B9S237"/>
<dbReference type="PANTHER" id="PTHR31279:SF13">
    <property type="entry name" value="PROTEIN EXORDIUM-LIKE 6"/>
    <property type="match status" value="1"/>
</dbReference>
<dbReference type="Pfam" id="PF04674">
    <property type="entry name" value="Phi_1"/>
    <property type="match status" value="1"/>
</dbReference>
<evidence type="ECO:0000313" key="7">
    <source>
        <dbReference type="EMBL" id="EEF42380.1"/>
    </source>
</evidence>
<sequence length="301" mass="32067">MASSLQNLSPIIVLSLCFLLPSCLSITAPPATPVLTHHGGPLLTGNLNLAIIWYGQFGHKHKKLLRRFIKSLNYNWAANLEPQVSQWWNVVEGFQEAAGKGKGPIKVRVAKQVTDTSYAMGNVITAEYVKILKQKVAGAGIPVIFTAKDVSVQGLCMGKCASHGISDDQPFLIVGNPEIECPGECAWPFHKADTGPVGAVLKPPNGHVAGDAMVIAFAQGLVDLVTNPFKTGFFHDNIRDPVEASEACRGIFGSGALVGNTGKIRIDPATGGAFNAHGSNGNKFLLPAIWNPKTKSCFTLM</sequence>
<comment type="similarity">
    <text evidence="5">Belongs to the EXORDIUM family.</text>
</comment>
<dbReference type="Proteomes" id="UP000008311">
    <property type="component" value="Unassembled WGS sequence"/>
</dbReference>
<evidence type="ECO:0000256" key="2">
    <source>
        <dbReference type="ARBA" id="ARBA00022523"/>
    </source>
</evidence>
<dbReference type="KEGG" id="rcu:8280491"/>
<protein>
    <submittedName>
        <fullName evidence="7">Uncharacterized protein</fullName>
    </submittedName>
</protein>
<gene>
    <name evidence="7" type="ORF">RCOM_1327000</name>
</gene>